<accession>A0A7S1VRB4</accession>
<sequence>MPGVHDELRRTCVSSSKYLGSDSSREICRASTATNASVVCVKILLVSWKVVPDRGACRLYVGVAFRRESIEFSLSLSEWVRAFFYLLCHPWYRLDEFKRLVPAPAIANLPR</sequence>
<dbReference type="AlphaFoldDB" id="A0A7S1VRB4"/>
<dbReference type="EMBL" id="HBGK01046794">
    <property type="protein sequence ID" value="CAD9306467.1"/>
    <property type="molecule type" value="Transcribed_RNA"/>
</dbReference>
<gene>
    <name evidence="1" type="ORF">GOCE00092_LOCUS24565</name>
</gene>
<evidence type="ECO:0000313" key="1">
    <source>
        <dbReference type="EMBL" id="CAD9306467.1"/>
    </source>
</evidence>
<name>A0A7S1VRB4_9STRA</name>
<organism evidence="1">
    <name type="scientific">Grammatophora oceanica</name>
    <dbReference type="NCBI Taxonomy" id="210454"/>
    <lineage>
        <taxon>Eukaryota</taxon>
        <taxon>Sar</taxon>
        <taxon>Stramenopiles</taxon>
        <taxon>Ochrophyta</taxon>
        <taxon>Bacillariophyta</taxon>
        <taxon>Fragilariophyceae</taxon>
        <taxon>Fragilariophycidae</taxon>
        <taxon>Rhabdonematales</taxon>
        <taxon>Grammatophoraceae</taxon>
        <taxon>Grammatophora</taxon>
    </lineage>
</organism>
<proteinExistence type="predicted"/>
<reference evidence="1" key="1">
    <citation type="submission" date="2021-01" db="EMBL/GenBank/DDBJ databases">
        <authorList>
            <person name="Corre E."/>
            <person name="Pelletier E."/>
            <person name="Niang G."/>
            <person name="Scheremetjew M."/>
            <person name="Finn R."/>
            <person name="Kale V."/>
            <person name="Holt S."/>
            <person name="Cochrane G."/>
            <person name="Meng A."/>
            <person name="Brown T."/>
            <person name="Cohen L."/>
        </authorList>
    </citation>
    <scope>NUCLEOTIDE SEQUENCE</scope>
    <source>
        <strain evidence="1">CCMP 410</strain>
    </source>
</reference>
<protein>
    <submittedName>
        <fullName evidence="1">Uncharacterized protein</fullName>
    </submittedName>
</protein>